<reference evidence="1 2" key="2">
    <citation type="journal article" date="2014" name="Genome Announc.">
        <title>Complete Genome Sequence of Methanoregula formicica SMSPT, a Mesophilic Hydrogenotrophic Methanogen Isolated from a Methanogenic Upflow Anaerobic Sludge Blanket Reactor.</title>
        <authorList>
            <person name="Yamamoto K."/>
            <person name="Tamaki H."/>
            <person name="Cadillo-Quiroz H."/>
            <person name="Imachi H."/>
            <person name="Kyrpides N."/>
            <person name="Woyke T."/>
            <person name="Goodwin L."/>
            <person name="Zinder S.H."/>
            <person name="Kamagata Y."/>
            <person name="Liu W.T."/>
        </authorList>
    </citation>
    <scope>NUCLEOTIDE SEQUENCE [LARGE SCALE GENOMIC DNA]</scope>
    <source>
        <strain evidence="2">DSM 22288 / NBRC 105244 / SMSP</strain>
    </source>
</reference>
<accession>L0HLE6</accession>
<name>L0HLE6_METFS</name>
<dbReference type="InParanoid" id="L0HLE6"/>
<dbReference type="Pfam" id="PF10050">
    <property type="entry name" value="DUF2284"/>
    <property type="match status" value="1"/>
</dbReference>
<reference evidence="2" key="1">
    <citation type="submission" date="2011-12" db="EMBL/GenBank/DDBJ databases">
        <title>Complete sequence of Methanoregula formicicum SMSP.</title>
        <authorList>
            <person name="Lucas S."/>
            <person name="Han J."/>
            <person name="Lapidus A."/>
            <person name="Cheng J.-F."/>
            <person name="Goodwin L."/>
            <person name="Pitluck S."/>
            <person name="Peters L."/>
            <person name="Ovchinnikova G."/>
            <person name="Teshima H."/>
            <person name="Detter J.C."/>
            <person name="Han C."/>
            <person name="Tapia R."/>
            <person name="Land M."/>
            <person name="Hauser L."/>
            <person name="Kyrpides N."/>
            <person name="Ivanova N."/>
            <person name="Pagani I."/>
            <person name="Imachi H."/>
            <person name="Tamaki H."/>
            <person name="Sekiguchi Y."/>
            <person name="Kamagata Y."/>
            <person name="Cadillo-Quiroz H."/>
            <person name="Zinder S."/>
            <person name="Liu W.-T."/>
            <person name="Woyke T."/>
        </authorList>
    </citation>
    <scope>NUCLEOTIDE SEQUENCE [LARGE SCALE GENOMIC DNA]</scope>
    <source>
        <strain evidence="2">DSM 22288 / NBRC 105244 / SMSP</strain>
    </source>
</reference>
<keyword evidence="2" id="KW-1185">Reference proteome</keyword>
<evidence type="ECO:0000313" key="1">
    <source>
        <dbReference type="EMBL" id="AGB03884.1"/>
    </source>
</evidence>
<dbReference type="EMBL" id="CP003167">
    <property type="protein sequence ID" value="AGB03884.1"/>
    <property type="molecule type" value="Genomic_DNA"/>
</dbReference>
<protein>
    <submittedName>
        <fullName evidence="1">Putative metal-binding protein</fullName>
    </submittedName>
</protein>
<dbReference type="GeneID" id="14308688"/>
<sequence length="215" mass="24527">MERSVQEEIDYLKAIFAEKGVRAEEIAPGDIVVSQWVRFKCRYGCKGYGKHFGCPPYAPSPDETRRMVNEYSIGLLLWFEGVPGHGEFGPDDIPDDFHPWYADLIRWVNGTVHELEKTAFYDGFYKAFGFGGYPCIWCEHQHCVAEESEGIVDESLRRKCRHMDLVRPSMEAAGIDVFATARNIGWKLSTIPCKNREYGKIVHSRITSVGLVLIE</sequence>
<dbReference type="InterPro" id="IPR019271">
    <property type="entry name" value="DUF2284_metal-binding"/>
</dbReference>
<dbReference type="HOGENOM" id="CLU_097790_1_0_2"/>
<dbReference type="AlphaFoldDB" id="L0HLE6"/>
<dbReference type="Proteomes" id="UP000010824">
    <property type="component" value="Chromosome"/>
</dbReference>
<organism evidence="1 2">
    <name type="scientific">Methanoregula formicica (strain DSM 22288 / NBRC 105244 / SMSP)</name>
    <dbReference type="NCBI Taxonomy" id="593750"/>
    <lineage>
        <taxon>Archaea</taxon>
        <taxon>Methanobacteriati</taxon>
        <taxon>Methanobacteriota</taxon>
        <taxon>Stenosarchaea group</taxon>
        <taxon>Methanomicrobia</taxon>
        <taxon>Methanomicrobiales</taxon>
        <taxon>Methanoregulaceae</taxon>
        <taxon>Methanoregula</taxon>
    </lineage>
</organism>
<dbReference type="OrthoDB" id="73362at2157"/>
<evidence type="ECO:0000313" key="2">
    <source>
        <dbReference type="Proteomes" id="UP000010824"/>
    </source>
</evidence>
<dbReference type="eggNOG" id="arCOG04361">
    <property type="taxonomic scope" value="Archaea"/>
</dbReference>
<dbReference type="RefSeq" id="WP_015286846.1">
    <property type="nucleotide sequence ID" value="NC_019943.1"/>
</dbReference>
<gene>
    <name evidence="1" type="ordered locus">Metfor_2904</name>
</gene>
<proteinExistence type="predicted"/>
<dbReference type="STRING" id="593750.Metfor_2904"/>
<dbReference type="KEGG" id="mfo:Metfor_2904"/>